<accession>A0A6A3I521</accession>
<name>A0A6A3I521_9STRA</name>
<evidence type="ECO:0000313" key="3">
    <source>
        <dbReference type="Proteomes" id="UP000435112"/>
    </source>
</evidence>
<proteinExistence type="predicted"/>
<evidence type="ECO:0000313" key="2">
    <source>
        <dbReference type="EMBL" id="KAE8977906.1"/>
    </source>
</evidence>
<feature type="non-terminal residue" evidence="2">
    <location>
        <position position="1"/>
    </location>
</feature>
<feature type="compositionally biased region" description="Polar residues" evidence="1">
    <location>
        <begin position="258"/>
        <end position="270"/>
    </location>
</feature>
<dbReference type="Proteomes" id="UP000435112">
    <property type="component" value="Unassembled WGS sequence"/>
</dbReference>
<protein>
    <submittedName>
        <fullName evidence="2">Uncharacterized protein</fullName>
    </submittedName>
</protein>
<dbReference type="EMBL" id="QXFU01003152">
    <property type="protein sequence ID" value="KAE8977906.1"/>
    <property type="molecule type" value="Genomic_DNA"/>
</dbReference>
<gene>
    <name evidence="2" type="ORF">PR002_g24870</name>
</gene>
<feature type="region of interest" description="Disordered" evidence="1">
    <location>
        <begin position="254"/>
        <end position="290"/>
    </location>
</feature>
<dbReference type="AlphaFoldDB" id="A0A6A3I521"/>
<evidence type="ECO:0000256" key="1">
    <source>
        <dbReference type="SAM" id="MobiDB-lite"/>
    </source>
</evidence>
<sequence>AEGLEEPTATVADKANILKKKVLNEMIANIMEETKLHPEELTAELKASGCLHAAKGSYEEQVCAMANHYAAQRDKTVRTHVPMHFWEDMTTRMQVYAYQDVYAAPEIKVETGTVCPITTEHGMSMLADMVEAGIRPPVMVLKWSLAGNHFQAVNYPEEAHTAYAQHIGELSIRRNEILVEHGWKALDSIEYDAAKTSRAAAAVLAAVRRAAKASKAREQMREDTEGDANFDEGEQETEEGKAVRLKVMKEAETGPIVFTSTRQKADSPSNDPYEAESKEAQRAAARANTQ</sequence>
<feature type="region of interest" description="Disordered" evidence="1">
    <location>
        <begin position="213"/>
        <end position="241"/>
    </location>
</feature>
<reference evidence="2 3" key="1">
    <citation type="submission" date="2018-09" db="EMBL/GenBank/DDBJ databases">
        <title>Genomic investigation of the strawberry pathogen Phytophthora fragariae indicates pathogenicity is determined by transcriptional variation in three key races.</title>
        <authorList>
            <person name="Adams T.M."/>
            <person name="Armitage A.D."/>
            <person name="Sobczyk M.K."/>
            <person name="Bates H.J."/>
            <person name="Dunwell J.M."/>
            <person name="Nellist C.F."/>
            <person name="Harrison R.J."/>
        </authorList>
    </citation>
    <scope>NUCLEOTIDE SEQUENCE [LARGE SCALE GENOMIC DNA]</scope>
    <source>
        <strain evidence="2 3">SCRP324</strain>
    </source>
</reference>
<feature type="compositionally biased region" description="Acidic residues" evidence="1">
    <location>
        <begin position="224"/>
        <end position="237"/>
    </location>
</feature>
<organism evidence="2 3">
    <name type="scientific">Phytophthora rubi</name>
    <dbReference type="NCBI Taxonomy" id="129364"/>
    <lineage>
        <taxon>Eukaryota</taxon>
        <taxon>Sar</taxon>
        <taxon>Stramenopiles</taxon>
        <taxon>Oomycota</taxon>
        <taxon>Peronosporomycetes</taxon>
        <taxon>Peronosporales</taxon>
        <taxon>Peronosporaceae</taxon>
        <taxon>Phytophthora</taxon>
    </lineage>
</organism>
<comment type="caution">
    <text evidence="2">The sequence shown here is derived from an EMBL/GenBank/DDBJ whole genome shotgun (WGS) entry which is preliminary data.</text>
</comment>